<evidence type="ECO:0000256" key="1">
    <source>
        <dbReference type="ARBA" id="ARBA00004141"/>
    </source>
</evidence>
<sequence>MIAVRKNQHKLNPEVHIIILRNSIKQKAFLASLALATLTIFVRSVFRVAELQGGFHSSLANNKVVFMILEGAMLTIAVLCLTILHPSICFNDQWNNTTWSFRIWRDSEMSLMPEISDGQVKAMHIDSALG</sequence>
<protein>
    <submittedName>
        <fullName evidence="6">Uncharacterized protein</fullName>
    </submittedName>
</protein>
<evidence type="ECO:0000256" key="3">
    <source>
        <dbReference type="ARBA" id="ARBA00022989"/>
    </source>
</evidence>
<name>A0A0M8NUP3_9EURO</name>
<feature type="transmembrane region" description="Helical" evidence="5">
    <location>
        <begin position="28"/>
        <end position="46"/>
    </location>
</feature>
<dbReference type="PANTHER" id="PTHR31465:SF9">
    <property type="entry name" value="SPHINGOID LONG-CHAIN BASE TRANSPORTER RSB1"/>
    <property type="match status" value="1"/>
</dbReference>
<keyword evidence="7" id="KW-1185">Reference proteome</keyword>
<evidence type="ECO:0000256" key="5">
    <source>
        <dbReference type="SAM" id="Phobius"/>
    </source>
</evidence>
<keyword evidence="3 5" id="KW-1133">Transmembrane helix</keyword>
<dbReference type="PANTHER" id="PTHR31465">
    <property type="entry name" value="PROTEIN RTA1-RELATED"/>
    <property type="match status" value="1"/>
</dbReference>
<evidence type="ECO:0000256" key="2">
    <source>
        <dbReference type="ARBA" id="ARBA00022692"/>
    </source>
</evidence>
<evidence type="ECO:0000313" key="7">
    <source>
        <dbReference type="Proteomes" id="UP000037696"/>
    </source>
</evidence>
<keyword evidence="4 5" id="KW-0472">Membrane</keyword>
<dbReference type="STRING" id="229535.A0A0M8NUP3"/>
<comment type="caution">
    <text evidence="6">The sequence shown here is derived from an EMBL/GenBank/DDBJ whole genome shotgun (WGS) entry which is preliminary data.</text>
</comment>
<keyword evidence="2 5" id="KW-0812">Transmembrane</keyword>
<gene>
    <name evidence="6" type="ORF">ACN38_g11547</name>
</gene>
<organism evidence="6 7">
    <name type="scientific">Penicillium nordicum</name>
    <dbReference type="NCBI Taxonomy" id="229535"/>
    <lineage>
        <taxon>Eukaryota</taxon>
        <taxon>Fungi</taxon>
        <taxon>Dikarya</taxon>
        <taxon>Ascomycota</taxon>
        <taxon>Pezizomycotina</taxon>
        <taxon>Eurotiomycetes</taxon>
        <taxon>Eurotiomycetidae</taxon>
        <taxon>Eurotiales</taxon>
        <taxon>Aspergillaceae</taxon>
        <taxon>Penicillium</taxon>
    </lineage>
</organism>
<dbReference type="Pfam" id="PF04479">
    <property type="entry name" value="RTA1"/>
    <property type="match status" value="1"/>
</dbReference>
<comment type="subcellular location">
    <subcellularLocation>
        <location evidence="1">Membrane</location>
        <topology evidence="1">Multi-pass membrane protein</topology>
    </subcellularLocation>
</comment>
<reference evidence="6 7" key="1">
    <citation type="submission" date="2015-08" db="EMBL/GenBank/DDBJ databases">
        <title>Genome sequencing of Penicillium nordicum.</title>
        <authorList>
            <person name="Nguyen H.D."/>
            <person name="Seifert K.A."/>
        </authorList>
    </citation>
    <scope>NUCLEOTIDE SEQUENCE [LARGE SCALE GENOMIC DNA]</scope>
    <source>
        <strain evidence="6 7">DAOMC 185683</strain>
    </source>
</reference>
<dbReference type="OrthoDB" id="4521223at2759"/>
<dbReference type="Proteomes" id="UP000037696">
    <property type="component" value="Unassembled WGS sequence"/>
</dbReference>
<evidence type="ECO:0000313" key="6">
    <source>
        <dbReference type="EMBL" id="KOS37647.1"/>
    </source>
</evidence>
<dbReference type="InterPro" id="IPR007568">
    <property type="entry name" value="RTA1"/>
</dbReference>
<accession>A0A0M8NUP3</accession>
<dbReference type="AlphaFoldDB" id="A0A0M8NUP3"/>
<feature type="transmembrane region" description="Helical" evidence="5">
    <location>
        <begin position="66"/>
        <end position="84"/>
    </location>
</feature>
<evidence type="ECO:0000256" key="4">
    <source>
        <dbReference type="ARBA" id="ARBA00023136"/>
    </source>
</evidence>
<dbReference type="GO" id="GO:0000324">
    <property type="term" value="C:fungal-type vacuole"/>
    <property type="evidence" value="ECO:0007669"/>
    <property type="project" value="TreeGrafter"/>
</dbReference>
<dbReference type="GO" id="GO:0005886">
    <property type="term" value="C:plasma membrane"/>
    <property type="evidence" value="ECO:0007669"/>
    <property type="project" value="TreeGrafter"/>
</dbReference>
<proteinExistence type="predicted"/>
<dbReference type="EMBL" id="LHQQ01000304">
    <property type="protein sequence ID" value="KOS37647.1"/>
    <property type="molecule type" value="Genomic_DNA"/>
</dbReference>